<keyword evidence="9" id="KW-0805">Transcription regulation</keyword>
<dbReference type="FunFam" id="3.30.160.60:FF:002716">
    <property type="entry name" value="Zinc finger protein 212"/>
    <property type="match status" value="1"/>
</dbReference>
<keyword evidence="19" id="KW-1185">Reference proteome</keyword>
<dbReference type="GO" id="GO:0005634">
    <property type="term" value="C:nucleus"/>
    <property type="evidence" value="ECO:0007669"/>
    <property type="project" value="UniProtKB-SubCell"/>
</dbReference>
<feature type="domain" description="C2H2-type" evidence="15">
    <location>
        <begin position="147"/>
        <end position="174"/>
    </location>
</feature>
<sequence length="685" mass="74727">MIQTSQAKGPPLMGVWSRLPAPQDQPSHRAQLPALLKERSTRETPDACFASGDHGPGALGDIPFYFSREEWSSLDPAQRDLFWDIKRENSQNTTQGLELQSQNKKALLEKRTHTGEKPHKCPECDKSFRSSSDLVRHQGVHTGEKPFSCTECGKSFSRSAYLADHQRIHTGEKPFGCSDCGKSFSLRSYLLDHRRVHTGERPFGCGECDKSFKQRAHLIAHQSLHTKMAQPVGPALVLPPQGKYGTQGSRVALTLSSPGVSAATVAALDRVFQTLGFENQKSEVLVQGILKELVRFWEQLDAQRGPVSCALVALVAPGKQLRQPLPLVQDLSRCEALQGRPKVFLLLSSDPGAGPEPGAFLAGLGELCSRSPHWSLLQLLTELFCRVTEESAGDTYCPVFQSSLRGALCLGAVEPWRPEPDPGPSVQYDLSGARAALILAVVQDRPGAQNDVEALGDLCQALGFQTTVRTDPTAQAFWEALAQFQKRLDTYKHPVSCALVALMAHGGPQGQLLGVDGKEVQPEALLWELSHCPVLQGHPKIFLHQACRGGNRDAGVGPPALPWYWRWLRAPPATPSQADVLQIHAYTQGSSSRGPTSGNADVADVLTVYAATEGCVAYRDEKGSDFVQMLVEVVRANPGGDLLELLTEVNRRVCELDVLGPDSQAPRKACLEIRSSLRHRLCLQA</sequence>
<dbReference type="Pfam" id="PF01352">
    <property type="entry name" value="KRAB"/>
    <property type="match status" value="1"/>
</dbReference>
<reference evidence="18 19" key="1">
    <citation type="submission" date="2013-11" db="EMBL/GenBank/DDBJ databases">
        <title>The Damaraland mole rat (Fukomys damarensis) genome and evolution of African mole rats.</title>
        <authorList>
            <person name="Gladyshev V.N."/>
            <person name="Fang X."/>
        </authorList>
    </citation>
    <scope>NUCLEOTIDE SEQUENCE [LARGE SCALE GENOMIC DNA]</scope>
    <source>
        <tissue evidence="18">Liver</tissue>
    </source>
</reference>
<dbReference type="PROSITE" id="PS00028">
    <property type="entry name" value="ZINC_FINGER_C2H2_1"/>
    <property type="match status" value="4"/>
</dbReference>
<dbReference type="PROSITE" id="PS50208">
    <property type="entry name" value="CASPASE_P20"/>
    <property type="match status" value="1"/>
</dbReference>
<dbReference type="Gene3D" id="6.10.140.140">
    <property type="match status" value="1"/>
</dbReference>
<dbReference type="InterPro" id="IPR001909">
    <property type="entry name" value="KRAB"/>
</dbReference>
<keyword evidence="5" id="KW-0479">Metal-binding</keyword>
<evidence type="ECO:0000313" key="19">
    <source>
        <dbReference type="Proteomes" id="UP000028990"/>
    </source>
</evidence>
<feature type="domain" description="C2H2-type" evidence="15">
    <location>
        <begin position="175"/>
        <end position="202"/>
    </location>
</feature>
<evidence type="ECO:0000256" key="10">
    <source>
        <dbReference type="ARBA" id="ARBA00023125"/>
    </source>
</evidence>
<evidence type="ECO:0000256" key="9">
    <source>
        <dbReference type="ARBA" id="ARBA00023015"/>
    </source>
</evidence>
<comment type="similarity">
    <text evidence="3">Belongs to the krueppel C2H2-type zinc-finger protein family.</text>
</comment>
<dbReference type="Gene3D" id="3.30.160.60">
    <property type="entry name" value="Classic Zinc Finger"/>
    <property type="match status" value="4"/>
</dbReference>
<evidence type="ECO:0000259" key="15">
    <source>
        <dbReference type="PROSITE" id="PS50157"/>
    </source>
</evidence>
<evidence type="ECO:0000256" key="5">
    <source>
        <dbReference type="ARBA" id="ARBA00022723"/>
    </source>
</evidence>
<dbReference type="FunFam" id="3.30.160.60:FF:002090">
    <property type="entry name" value="Zinc finger protein 473"/>
    <property type="match status" value="1"/>
</dbReference>
<feature type="domain" description="C2H2-type" evidence="15">
    <location>
        <begin position="203"/>
        <end position="230"/>
    </location>
</feature>
<dbReference type="InterPro" id="IPR029030">
    <property type="entry name" value="Caspase-like_dom_sf"/>
</dbReference>
<evidence type="ECO:0000256" key="14">
    <source>
        <dbReference type="SAM" id="MobiDB-lite"/>
    </source>
</evidence>
<comment type="subcellular location">
    <subcellularLocation>
        <location evidence="2">Nucleus</location>
    </subcellularLocation>
</comment>
<dbReference type="EMBL" id="KN123713">
    <property type="protein sequence ID" value="KFO23881.1"/>
    <property type="molecule type" value="Genomic_DNA"/>
</dbReference>
<dbReference type="FunFam" id="3.30.160.60:FF:000869">
    <property type="entry name" value="Zinc finger protein 213"/>
    <property type="match status" value="1"/>
</dbReference>
<evidence type="ECO:0000256" key="8">
    <source>
        <dbReference type="ARBA" id="ARBA00022833"/>
    </source>
</evidence>
<dbReference type="Pfam" id="PF00096">
    <property type="entry name" value="zf-C2H2"/>
    <property type="match status" value="4"/>
</dbReference>
<keyword evidence="6" id="KW-0677">Repeat</keyword>
<dbReference type="Gene3D" id="3.40.50.1460">
    <property type="match status" value="1"/>
</dbReference>
<protein>
    <submittedName>
        <fullName evidence="18">Zinc finger protein 213</fullName>
    </submittedName>
</protein>
<dbReference type="FunFam" id="3.30.160.60:FF:000628">
    <property type="entry name" value="zinc finger protein 768"/>
    <property type="match status" value="1"/>
</dbReference>
<dbReference type="InterPro" id="IPR036236">
    <property type="entry name" value="Znf_C2H2_sf"/>
</dbReference>
<dbReference type="InterPro" id="IPR015917">
    <property type="entry name" value="Pept_C14A"/>
</dbReference>
<dbReference type="eggNOG" id="KOG3573">
    <property type="taxonomic scope" value="Eukaryota"/>
</dbReference>
<proteinExistence type="inferred from homology"/>
<accession>A0A091DM47</accession>
<dbReference type="InterPro" id="IPR001309">
    <property type="entry name" value="Pept_C14_p20"/>
</dbReference>
<evidence type="ECO:0000313" key="18">
    <source>
        <dbReference type="EMBL" id="KFO23881.1"/>
    </source>
</evidence>
<keyword evidence="7 13" id="KW-0863">Zinc-finger</keyword>
<evidence type="ECO:0000256" key="4">
    <source>
        <dbReference type="ARBA" id="ARBA00010134"/>
    </source>
</evidence>
<dbReference type="GO" id="GO:0000981">
    <property type="term" value="F:DNA-binding transcription factor activity, RNA polymerase II-specific"/>
    <property type="evidence" value="ECO:0007669"/>
    <property type="project" value="TreeGrafter"/>
</dbReference>
<dbReference type="OMA" id="FWEALAQ"/>
<dbReference type="PROSITE" id="PS50157">
    <property type="entry name" value="ZINC_FINGER_C2H2_2"/>
    <property type="match status" value="4"/>
</dbReference>
<organism evidence="18 19">
    <name type="scientific">Fukomys damarensis</name>
    <name type="common">Damaraland mole rat</name>
    <name type="synonym">Cryptomys damarensis</name>
    <dbReference type="NCBI Taxonomy" id="885580"/>
    <lineage>
        <taxon>Eukaryota</taxon>
        <taxon>Metazoa</taxon>
        <taxon>Chordata</taxon>
        <taxon>Craniata</taxon>
        <taxon>Vertebrata</taxon>
        <taxon>Euteleostomi</taxon>
        <taxon>Mammalia</taxon>
        <taxon>Eutheria</taxon>
        <taxon>Euarchontoglires</taxon>
        <taxon>Glires</taxon>
        <taxon>Rodentia</taxon>
        <taxon>Hystricomorpha</taxon>
        <taxon>Bathyergidae</taxon>
        <taxon>Fukomys</taxon>
    </lineage>
</organism>
<dbReference type="MEROPS" id="C14.P02"/>
<evidence type="ECO:0000256" key="6">
    <source>
        <dbReference type="ARBA" id="ARBA00022737"/>
    </source>
</evidence>
<evidence type="ECO:0000256" key="12">
    <source>
        <dbReference type="ARBA" id="ARBA00023242"/>
    </source>
</evidence>
<dbReference type="PRINTS" id="PR00376">
    <property type="entry name" value="IL1BCENZYME"/>
</dbReference>
<dbReference type="InterPro" id="IPR011600">
    <property type="entry name" value="Pept_C14_caspase"/>
</dbReference>
<comment type="similarity">
    <text evidence="4">Belongs to the peptidase C14A family.</text>
</comment>
<comment type="function">
    <text evidence="1">May be involved in transcriptional regulation.</text>
</comment>
<dbReference type="SMART" id="SM00349">
    <property type="entry name" value="KRAB"/>
    <property type="match status" value="1"/>
</dbReference>
<dbReference type="SUPFAM" id="SSF109640">
    <property type="entry name" value="KRAB domain (Kruppel-associated box)"/>
    <property type="match status" value="1"/>
</dbReference>
<keyword evidence="8" id="KW-0862">Zinc</keyword>
<gene>
    <name evidence="18" type="ORF">H920_14757</name>
</gene>
<dbReference type="GO" id="GO:0004197">
    <property type="term" value="F:cysteine-type endopeptidase activity"/>
    <property type="evidence" value="ECO:0007669"/>
    <property type="project" value="InterPro"/>
</dbReference>
<keyword evidence="10" id="KW-0238">DNA-binding</keyword>
<dbReference type="SMART" id="SM00355">
    <property type="entry name" value="ZnF_C2H2"/>
    <property type="match status" value="4"/>
</dbReference>
<dbReference type="GO" id="GO:0000978">
    <property type="term" value="F:RNA polymerase II cis-regulatory region sequence-specific DNA binding"/>
    <property type="evidence" value="ECO:0007669"/>
    <property type="project" value="TreeGrafter"/>
</dbReference>
<evidence type="ECO:0000256" key="7">
    <source>
        <dbReference type="ARBA" id="ARBA00022771"/>
    </source>
</evidence>
<dbReference type="GO" id="GO:0008270">
    <property type="term" value="F:zinc ion binding"/>
    <property type="evidence" value="ECO:0007669"/>
    <property type="project" value="UniProtKB-KW"/>
</dbReference>
<name>A0A091DM47_FUKDA</name>
<evidence type="ECO:0000256" key="13">
    <source>
        <dbReference type="PROSITE-ProRule" id="PRU00042"/>
    </source>
</evidence>
<dbReference type="AlphaFoldDB" id="A0A091DM47"/>
<dbReference type="PROSITE" id="PS50805">
    <property type="entry name" value="KRAB"/>
    <property type="match status" value="1"/>
</dbReference>
<keyword evidence="11" id="KW-0804">Transcription</keyword>
<dbReference type="InterPro" id="IPR036051">
    <property type="entry name" value="KRAB_dom_sf"/>
</dbReference>
<dbReference type="SUPFAM" id="SSF52129">
    <property type="entry name" value="Caspase-like"/>
    <property type="match status" value="2"/>
</dbReference>
<evidence type="ECO:0000259" key="16">
    <source>
        <dbReference type="PROSITE" id="PS50208"/>
    </source>
</evidence>
<evidence type="ECO:0000259" key="17">
    <source>
        <dbReference type="PROSITE" id="PS50805"/>
    </source>
</evidence>
<dbReference type="Pfam" id="PF00656">
    <property type="entry name" value="Peptidase_C14"/>
    <property type="match status" value="1"/>
</dbReference>
<feature type="region of interest" description="Disordered" evidence="14">
    <location>
        <begin position="1"/>
        <end position="28"/>
    </location>
</feature>
<dbReference type="PANTHER" id="PTHR23235:SF142">
    <property type="entry name" value="ZINC FINGER PROTEIN 384"/>
    <property type="match status" value="1"/>
</dbReference>
<evidence type="ECO:0000256" key="3">
    <source>
        <dbReference type="ARBA" id="ARBA00006991"/>
    </source>
</evidence>
<feature type="domain" description="KRAB" evidence="17">
    <location>
        <begin position="57"/>
        <end position="131"/>
    </location>
</feature>
<keyword evidence="12" id="KW-0539">Nucleus</keyword>
<dbReference type="SUPFAM" id="SSF57667">
    <property type="entry name" value="beta-beta-alpha zinc fingers"/>
    <property type="match status" value="2"/>
</dbReference>
<dbReference type="Proteomes" id="UP000028990">
    <property type="component" value="Unassembled WGS sequence"/>
</dbReference>
<feature type="domain" description="C2H2-type" evidence="15">
    <location>
        <begin position="119"/>
        <end position="146"/>
    </location>
</feature>
<dbReference type="PANTHER" id="PTHR23235">
    <property type="entry name" value="KRUEPPEL-LIKE TRANSCRIPTION FACTOR"/>
    <property type="match status" value="1"/>
</dbReference>
<evidence type="ECO:0000256" key="1">
    <source>
        <dbReference type="ARBA" id="ARBA00003767"/>
    </source>
</evidence>
<evidence type="ECO:0000256" key="2">
    <source>
        <dbReference type="ARBA" id="ARBA00004123"/>
    </source>
</evidence>
<dbReference type="InterPro" id="IPR013087">
    <property type="entry name" value="Znf_C2H2_type"/>
</dbReference>
<dbReference type="CDD" id="cd07765">
    <property type="entry name" value="KRAB_A-box"/>
    <property type="match status" value="1"/>
</dbReference>
<feature type="domain" description="Caspase family p20" evidence="16">
    <location>
        <begin position="445"/>
        <end position="551"/>
    </location>
</feature>
<dbReference type="GO" id="GO:0006508">
    <property type="term" value="P:proteolysis"/>
    <property type="evidence" value="ECO:0007669"/>
    <property type="project" value="InterPro"/>
</dbReference>
<dbReference type="STRING" id="885580.ENSFDAP00000011494"/>
<dbReference type="SMART" id="SM00115">
    <property type="entry name" value="CASc"/>
    <property type="match status" value="1"/>
</dbReference>
<evidence type="ECO:0000256" key="11">
    <source>
        <dbReference type="ARBA" id="ARBA00023163"/>
    </source>
</evidence>